<dbReference type="SUPFAM" id="SSF56349">
    <property type="entry name" value="DNA breaking-rejoining enzymes"/>
    <property type="match status" value="1"/>
</dbReference>
<comment type="caution">
    <text evidence="6">The sequence shown here is derived from an EMBL/GenBank/DDBJ whole genome shotgun (WGS) entry which is preliminary data.</text>
</comment>
<evidence type="ECO:0000259" key="5">
    <source>
        <dbReference type="PROSITE" id="PS51898"/>
    </source>
</evidence>
<protein>
    <submittedName>
        <fullName evidence="6">Tyrosine-type recombinase/integrase</fullName>
    </submittedName>
</protein>
<dbReference type="GO" id="GO:0006310">
    <property type="term" value="P:DNA recombination"/>
    <property type="evidence" value="ECO:0007669"/>
    <property type="project" value="UniProtKB-KW"/>
</dbReference>
<evidence type="ECO:0000256" key="4">
    <source>
        <dbReference type="ARBA" id="ARBA00023172"/>
    </source>
</evidence>
<evidence type="ECO:0000256" key="2">
    <source>
        <dbReference type="ARBA" id="ARBA00022908"/>
    </source>
</evidence>
<dbReference type="InterPro" id="IPR050808">
    <property type="entry name" value="Phage_Integrase"/>
</dbReference>
<dbReference type="GO" id="GO:0015074">
    <property type="term" value="P:DNA integration"/>
    <property type="evidence" value="ECO:0007669"/>
    <property type="project" value="UniProtKB-KW"/>
</dbReference>
<dbReference type="InterPro" id="IPR038488">
    <property type="entry name" value="Integrase_DNA-bd_sf"/>
</dbReference>
<sequence length="411" mass="46685">MKRSQIKRRPLADTVLASLEPEEADYQEKDSSGLYFRVRANGSKSWNLRYKRPNGKWAWHGMGAFPSVSGKLARKKAQELLALAADGHDIKGYSDGIQDKPLFSEAAENWYQRKLDAGRAYGTTRQMRLYLDKDILPALGHMPLDEITRRDCAEVQATFEKRGAHVISGKVRSWLSQIFSLAVAQGKCEVNPASELRHIAAEPPKAKHYPHLLEPELPDFLRALRQSKSRGIVVKAVWIILYTASRPGMVRHMEWPELDIENGVWTIAAEKMKARRDHLVPLPRQVIEILHEVHEVTGRQRWVFPGQGAVNTIMSDATFNKVIKLVGYKDRMVGHGSRHTASTLLREHGWNKDYVEAQLAHKEAGLAGVYNQAAYFAQRQVMMQWYADYLDALAEGMSDESKQSFRDQVMA</sequence>
<dbReference type="Gene3D" id="1.10.443.10">
    <property type="entry name" value="Intergrase catalytic core"/>
    <property type="match status" value="1"/>
</dbReference>
<feature type="domain" description="Tyr recombinase" evidence="5">
    <location>
        <begin position="207"/>
        <end position="383"/>
    </location>
</feature>
<keyword evidence="3" id="KW-0238">DNA-binding</keyword>
<comment type="similarity">
    <text evidence="1">Belongs to the 'phage' integrase family.</text>
</comment>
<dbReference type="InterPro" id="IPR013762">
    <property type="entry name" value="Integrase-like_cat_sf"/>
</dbReference>
<dbReference type="InterPro" id="IPR002104">
    <property type="entry name" value="Integrase_catalytic"/>
</dbReference>
<reference evidence="6 7" key="1">
    <citation type="submission" date="2020-07" db="EMBL/GenBank/DDBJ databases">
        <title>Halomonas sp. QX-2 draft genome sequence.</title>
        <authorList>
            <person name="Qiu X."/>
        </authorList>
    </citation>
    <scope>NUCLEOTIDE SEQUENCE [LARGE SCALE GENOMIC DNA]</scope>
    <source>
        <strain evidence="6 7">QX-2</strain>
    </source>
</reference>
<keyword evidence="7" id="KW-1185">Reference proteome</keyword>
<proteinExistence type="inferred from homology"/>
<dbReference type="Pfam" id="PF13356">
    <property type="entry name" value="Arm-DNA-bind_3"/>
    <property type="match status" value="1"/>
</dbReference>
<dbReference type="Pfam" id="PF00589">
    <property type="entry name" value="Phage_integrase"/>
    <property type="match status" value="1"/>
</dbReference>
<name>A0A7Z0NA63_9GAMM</name>
<evidence type="ECO:0000256" key="1">
    <source>
        <dbReference type="ARBA" id="ARBA00008857"/>
    </source>
</evidence>
<evidence type="ECO:0000313" key="6">
    <source>
        <dbReference type="EMBL" id="NYT74277.1"/>
    </source>
</evidence>
<keyword evidence="4" id="KW-0233">DNA recombination</keyword>
<dbReference type="Gene3D" id="1.10.150.130">
    <property type="match status" value="1"/>
</dbReference>
<evidence type="ECO:0000256" key="3">
    <source>
        <dbReference type="ARBA" id="ARBA00023125"/>
    </source>
</evidence>
<dbReference type="GO" id="GO:0003677">
    <property type="term" value="F:DNA binding"/>
    <property type="evidence" value="ECO:0007669"/>
    <property type="project" value="UniProtKB-KW"/>
</dbReference>
<gene>
    <name evidence="6" type="ORF">HZU72_17845</name>
</gene>
<dbReference type="EMBL" id="JACCGK010000016">
    <property type="protein sequence ID" value="NYT74277.1"/>
    <property type="molecule type" value="Genomic_DNA"/>
</dbReference>
<dbReference type="InterPro" id="IPR010998">
    <property type="entry name" value="Integrase_recombinase_N"/>
</dbReference>
<dbReference type="Pfam" id="PF22022">
    <property type="entry name" value="Phage_int_M"/>
    <property type="match status" value="1"/>
</dbReference>
<dbReference type="RefSeq" id="WP_180094551.1">
    <property type="nucleotide sequence ID" value="NZ_JACCGK010000016.1"/>
</dbReference>
<evidence type="ECO:0000313" key="7">
    <source>
        <dbReference type="Proteomes" id="UP000520876"/>
    </source>
</evidence>
<organism evidence="6 7">
    <name type="scientific">Vreelandella sedimenti</name>
    <dbReference type="NCBI Taxonomy" id="2729618"/>
    <lineage>
        <taxon>Bacteria</taxon>
        <taxon>Pseudomonadati</taxon>
        <taxon>Pseudomonadota</taxon>
        <taxon>Gammaproteobacteria</taxon>
        <taxon>Oceanospirillales</taxon>
        <taxon>Halomonadaceae</taxon>
        <taxon>Vreelandella</taxon>
    </lineage>
</organism>
<accession>A0A7Z0NA63</accession>
<dbReference type="Proteomes" id="UP000520876">
    <property type="component" value="Unassembled WGS sequence"/>
</dbReference>
<dbReference type="CDD" id="cd00801">
    <property type="entry name" value="INT_P4_C"/>
    <property type="match status" value="1"/>
</dbReference>
<dbReference type="PROSITE" id="PS51898">
    <property type="entry name" value="TYR_RECOMBINASE"/>
    <property type="match status" value="1"/>
</dbReference>
<dbReference type="InterPro" id="IPR053876">
    <property type="entry name" value="Phage_int_M"/>
</dbReference>
<dbReference type="PANTHER" id="PTHR30629">
    <property type="entry name" value="PROPHAGE INTEGRASE"/>
    <property type="match status" value="1"/>
</dbReference>
<keyword evidence="2" id="KW-0229">DNA integration</keyword>
<dbReference type="InterPro" id="IPR011010">
    <property type="entry name" value="DNA_brk_join_enz"/>
</dbReference>
<dbReference type="AlphaFoldDB" id="A0A7Z0NA63"/>
<dbReference type="Gene3D" id="3.30.160.390">
    <property type="entry name" value="Integrase, DNA-binding domain"/>
    <property type="match status" value="1"/>
</dbReference>
<dbReference type="InterPro" id="IPR025166">
    <property type="entry name" value="Integrase_DNA_bind_dom"/>
</dbReference>
<dbReference type="PANTHER" id="PTHR30629:SF2">
    <property type="entry name" value="PROPHAGE INTEGRASE INTS-RELATED"/>
    <property type="match status" value="1"/>
</dbReference>